<evidence type="ECO:0000256" key="13">
    <source>
        <dbReference type="ARBA" id="ARBA00033470"/>
    </source>
</evidence>
<evidence type="ECO:0000256" key="2">
    <source>
        <dbReference type="ARBA" id="ARBA00002988"/>
    </source>
</evidence>
<keyword evidence="7 15" id="KW-0808">Transferase</keyword>
<dbReference type="InterPro" id="IPR018274">
    <property type="entry name" value="PEP_util_AS"/>
</dbReference>
<dbReference type="FunFam" id="3.30.1490.20:FF:000010">
    <property type="entry name" value="Phosphoenolpyruvate synthase"/>
    <property type="match status" value="1"/>
</dbReference>
<dbReference type="Proteomes" id="UP000178429">
    <property type="component" value="Unassembled WGS sequence"/>
</dbReference>
<keyword evidence="19" id="KW-0670">Pyruvate</keyword>
<keyword evidence="8 15" id="KW-0479">Metal-binding</keyword>
<dbReference type="PIRSF" id="PIRSF000854">
    <property type="entry name" value="PEP_synthase"/>
    <property type="match status" value="1"/>
</dbReference>
<dbReference type="Pfam" id="PF02896">
    <property type="entry name" value="PEP-utilizers_C"/>
    <property type="match status" value="1"/>
</dbReference>
<evidence type="ECO:0000256" key="11">
    <source>
        <dbReference type="ARBA" id="ARBA00022840"/>
    </source>
</evidence>
<evidence type="ECO:0000259" key="16">
    <source>
        <dbReference type="Pfam" id="PF00391"/>
    </source>
</evidence>
<dbReference type="SUPFAM" id="SSF56059">
    <property type="entry name" value="Glutathione synthetase ATP-binding domain-like"/>
    <property type="match status" value="1"/>
</dbReference>
<evidence type="ECO:0000256" key="14">
    <source>
        <dbReference type="ARBA" id="ARBA00047700"/>
    </source>
</evidence>
<dbReference type="Gene3D" id="3.30.1490.20">
    <property type="entry name" value="ATP-grasp fold, A domain"/>
    <property type="match status" value="1"/>
</dbReference>
<dbReference type="InterPro" id="IPR008279">
    <property type="entry name" value="PEP-util_enz_mobile_dom"/>
</dbReference>
<dbReference type="SUPFAM" id="SSF52009">
    <property type="entry name" value="Phosphohistidine domain"/>
    <property type="match status" value="1"/>
</dbReference>
<comment type="function">
    <text evidence="2 15">Catalyzes the phosphorylation of pyruvate to phosphoenolpyruvate.</text>
</comment>
<feature type="domain" description="PEP-utilising enzyme mobile" evidence="16">
    <location>
        <begin position="369"/>
        <end position="439"/>
    </location>
</feature>
<dbReference type="GO" id="GO:0008986">
    <property type="term" value="F:pyruvate, water dikinase activity"/>
    <property type="evidence" value="ECO:0007669"/>
    <property type="project" value="UniProtKB-EC"/>
</dbReference>
<comment type="caution">
    <text evidence="19">The sequence shown here is derived from an EMBL/GenBank/DDBJ whole genome shotgun (WGS) entry which is preliminary data.</text>
</comment>
<comment type="cofactor">
    <cofactor evidence="1 15">
        <name>Mg(2+)</name>
        <dbReference type="ChEBI" id="CHEBI:18420"/>
    </cofactor>
</comment>
<feature type="domain" description="PEP-utilising enzyme C-terminal" evidence="18">
    <location>
        <begin position="453"/>
        <end position="752"/>
    </location>
</feature>
<comment type="catalytic activity">
    <reaction evidence="14 15">
        <text>pyruvate + ATP + H2O = phosphoenolpyruvate + AMP + phosphate + 2 H(+)</text>
        <dbReference type="Rhea" id="RHEA:11364"/>
        <dbReference type="ChEBI" id="CHEBI:15361"/>
        <dbReference type="ChEBI" id="CHEBI:15377"/>
        <dbReference type="ChEBI" id="CHEBI:15378"/>
        <dbReference type="ChEBI" id="CHEBI:30616"/>
        <dbReference type="ChEBI" id="CHEBI:43474"/>
        <dbReference type="ChEBI" id="CHEBI:58702"/>
        <dbReference type="ChEBI" id="CHEBI:456215"/>
        <dbReference type="EC" id="2.7.9.2"/>
    </reaction>
</comment>
<dbReference type="AlphaFoldDB" id="A0A1F8BXE1"/>
<dbReference type="GO" id="GO:0005524">
    <property type="term" value="F:ATP binding"/>
    <property type="evidence" value="ECO:0007669"/>
    <property type="project" value="UniProtKB-KW"/>
</dbReference>
<evidence type="ECO:0000256" key="12">
    <source>
        <dbReference type="ARBA" id="ARBA00022842"/>
    </source>
</evidence>
<evidence type="ECO:0000256" key="9">
    <source>
        <dbReference type="ARBA" id="ARBA00022741"/>
    </source>
</evidence>
<dbReference type="GO" id="GO:0006094">
    <property type="term" value="P:gluconeogenesis"/>
    <property type="evidence" value="ECO:0007669"/>
    <property type="project" value="UniProtKB-UniPathway"/>
</dbReference>
<evidence type="ECO:0000256" key="3">
    <source>
        <dbReference type="ARBA" id="ARBA00004742"/>
    </source>
</evidence>
<dbReference type="Gene3D" id="3.30.470.20">
    <property type="entry name" value="ATP-grasp fold, B domain"/>
    <property type="match status" value="1"/>
</dbReference>
<evidence type="ECO:0000256" key="5">
    <source>
        <dbReference type="ARBA" id="ARBA00011996"/>
    </source>
</evidence>
<evidence type="ECO:0000256" key="15">
    <source>
        <dbReference type="PIRNR" id="PIRNR000854"/>
    </source>
</evidence>
<evidence type="ECO:0000259" key="17">
    <source>
        <dbReference type="Pfam" id="PF01326"/>
    </source>
</evidence>
<keyword evidence="9 15" id="KW-0547">Nucleotide-binding</keyword>
<evidence type="ECO:0000259" key="18">
    <source>
        <dbReference type="Pfam" id="PF02896"/>
    </source>
</evidence>
<keyword evidence="12 15" id="KW-0460">Magnesium</keyword>
<evidence type="ECO:0000256" key="1">
    <source>
        <dbReference type="ARBA" id="ARBA00001946"/>
    </source>
</evidence>
<dbReference type="Pfam" id="PF01326">
    <property type="entry name" value="PPDK_N"/>
    <property type="match status" value="1"/>
</dbReference>
<name>A0A1F8BXE1_9BACT</name>
<dbReference type="EMBL" id="MGHL01000019">
    <property type="protein sequence ID" value="OGM68726.1"/>
    <property type="molecule type" value="Genomic_DNA"/>
</dbReference>
<dbReference type="PANTHER" id="PTHR43030:SF1">
    <property type="entry name" value="PHOSPHOENOLPYRUVATE SYNTHASE"/>
    <property type="match status" value="1"/>
</dbReference>
<dbReference type="InterPro" id="IPR006319">
    <property type="entry name" value="PEP_synth"/>
</dbReference>
<evidence type="ECO:0000256" key="8">
    <source>
        <dbReference type="ARBA" id="ARBA00022723"/>
    </source>
</evidence>
<dbReference type="InterPro" id="IPR015813">
    <property type="entry name" value="Pyrv/PenolPyrv_kinase-like_dom"/>
</dbReference>
<keyword evidence="11 15" id="KW-0067">ATP-binding</keyword>
<organism evidence="19 20">
    <name type="scientific">Candidatus Woesebacteria bacterium RIFCSPLOWO2_01_FULL_44_14</name>
    <dbReference type="NCBI Taxonomy" id="1802525"/>
    <lineage>
        <taxon>Bacteria</taxon>
        <taxon>Candidatus Woeseibacteriota</taxon>
    </lineage>
</organism>
<proteinExistence type="inferred from homology"/>
<dbReference type="InterPro" id="IPR000121">
    <property type="entry name" value="PEP_util_C"/>
</dbReference>
<dbReference type="InterPro" id="IPR040442">
    <property type="entry name" value="Pyrv_kinase-like_dom_sf"/>
</dbReference>
<keyword evidence="10 15" id="KW-0418">Kinase</keyword>
<comment type="pathway">
    <text evidence="3 15">Carbohydrate biosynthesis; gluconeogenesis.</text>
</comment>
<dbReference type="PANTHER" id="PTHR43030">
    <property type="entry name" value="PHOSPHOENOLPYRUVATE SYNTHASE"/>
    <property type="match status" value="1"/>
</dbReference>
<gene>
    <name evidence="19" type="ORF">A2975_05510</name>
</gene>
<dbReference type="GO" id="GO:0046872">
    <property type="term" value="F:metal ion binding"/>
    <property type="evidence" value="ECO:0007669"/>
    <property type="project" value="UniProtKB-KW"/>
</dbReference>
<evidence type="ECO:0000256" key="10">
    <source>
        <dbReference type="ARBA" id="ARBA00022777"/>
    </source>
</evidence>
<reference evidence="19 20" key="1">
    <citation type="journal article" date="2016" name="Nat. Commun.">
        <title>Thousands of microbial genomes shed light on interconnected biogeochemical processes in an aquifer system.</title>
        <authorList>
            <person name="Anantharaman K."/>
            <person name="Brown C.T."/>
            <person name="Hug L.A."/>
            <person name="Sharon I."/>
            <person name="Castelle C.J."/>
            <person name="Probst A.J."/>
            <person name="Thomas B.C."/>
            <person name="Singh A."/>
            <person name="Wilkins M.J."/>
            <person name="Karaoz U."/>
            <person name="Brodie E.L."/>
            <person name="Williams K.H."/>
            <person name="Hubbard S.S."/>
            <person name="Banfield J.F."/>
        </authorList>
    </citation>
    <scope>NUCLEOTIDE SEQUENCE [LARGE SCALE GENOMIC DNA]</scope>
</reference>
<dbReference type="NCBIfam" id="TIGR01418">
    <property type="entry name" value="PEP_synth"/>
    <property type="match status" value="1"/>
</dbReference>
<dbReference type="STRING" id="1802525.A2975_05510"/>
<dbReference type="SUPFAM" id="SSF51621">
    <property type="entry name" value="Phosphoenolpyruvate/pyruvate domain"/>
    <property type="match status" value="1"/>
</dbReference>
<accession>A0A1F8BXE1</accession>
<evidence type="ECO:0000256" key="7">
    <source>
        <dbReference type="ARBA" id="ARBA00022679"/>
    </source>
</evidence>
<protein>
    <recommendedName>
        <fullName evidence="6 15">Phosphoenolpyruvate synthase</fullName>
        <shortName evidence="15">PEP synthase</shortName>
        <ecNumber evidence="5 15">2.7.9.2</ecNumber>
    </recommendedName>
    <alternativeName>
        <fullName evidence="13 15">Pyruvate, water dikinase</fullName>
    </alternativeName>
</protein>
<dbReference type="NCBIfam" id="NF005057">
    <property type="entry name" value="PRK06464.1"/>
    <property type="match status" value="1"/>
</dbReference>
<evidence type="ECO:0000313" key="20">
    <source>
        <dbReference type="Proteomes" id="UP000178429"/>
    </source>
</evidence>
<dbReference type="UniPathway" id="UPA00138"/>
<feature type="domain" description="Pyruvate phosphate dikinase AMP/ATP-binding" evidence="17">
    <location>
        <begin position="20"/>
        <end position="323"/>
    </location>
</feature>
<dbReference type="InterPro" id="IPR002192">
    <property type="entry name" value="PPDK_AMP/ATP-bd"/>
</dbReference>
<evidence type="ECO:0000256" key="6">
    <source>
        <dbReference type="ARBA" id="ARBA00021623"/>
    </source>
</evidence>
<evidence type="ECO:0000256" key="4">
    <source>
        <dbReference type="ARBA" id="ARBA00007837"/>
    </source>
</evidence>
<dbReference type="Gene3D" id="3.20.20.60">
    <property type="entry name" value="Phosphoenolpyruvate-binding domains"/>
    <property type="match status" value="1"/>
</dbReference>
<dbReference type="Gene3D" id="3.50.30.10">
    <property type="entry name" value="Phosphohistidine domain"/>
    <property type="match status" value="1"/>
</dbReference>
<evidence type="ECO:0000313" key="19">
    <source>
        <dbReference type="EMBL" id="OGM68726.1"/>
    </source>
</evidence>
<dbReference type="PROSITE" id="PS00370">
    <property type="entry name" value="PEP_ENZYMES_PHOS_SITE"/>
    <property type="match status" value="1"/>
</dbReference>
<dbReference type="InterPro" id="IPR013815">
    <property type="entry name" value="ATP_grasp_subdomain_1"/>
</dbReference>
<dbReference type="EC" id="2.7.9.2" evidence="5 15"/>
<sequence>MAAAQPFIVDFRKIDKNDIPLVGGKGANLGEMANAGFPVPTGFAITVHAYDLFLRENDLAEKLAAIQKDTNKEDPESFQRASKKIEELLKGSKIPDIVGEEVIKYYRKLSGFKKALVAVRSSATAEDLPTASFAGQQATFLNVQGEASLLHRVRDCWASLFTARAIFYRQENKIDHAKVKISVIVQKMIQSEASGVMFTIDPVTNDKDKIIIEAVWGLGELIVQGSVVPDKYIVQKDTFFILSKQFADQAIQLVRAGFEIKETAVPKKLASKRKLSDEEIVKLAKIGERLQQHYYFPQDIEWAKEGKNLYIVQTRPVTTTSIKYKVLSIKGEDVEAASAPILTGIPASPGVASGHVKITKSPKEIGKVENGDVLVAEMTSPDYVPAMKKASAIVTNKGGMTSHAAIVSRELGIPAIVGAKEATTKLKEGWVVTVDASRGQVYLGSKIKVEKVKKVSQVAQVTKKLKTATNLYVNLAEPELAAKIAKKHVDGVGLLRAEFMIANIGMHPKEAIKQKKQLKYIDSLASNLEKFTRAFDGRPVVYRATDFKTNEYRSLPGGKAWEPQEPNPMLGFRGAYRYKANPDVFNLELAAIKKVRESYDNLHLMIPFVRSPQELADIRRIVAGEDFFKSTTFKFWMMVELPVNVIALKDFIEVGIDGVSVGSNDLTMLLLGTDRDNAEVADAFNERSPVVYWALRRVIRTCHKYGITASICGQAPSVYEDLVERLIRYGITSVSVNPDAIERIREVIHRAEINYVKNR</sequence>
<dbReference type="InterPro" id="IPR036637">
    <property type="entry name" value="Phosphohistidine_dom_sf"/>
</dbReference>
<comment type="similarity">
    <text evidence="4 15">Belongs to the PEP-utilizing enzyme family.</text>
</comment>
<dbReference type="Pfam" id="PF00391">
    <property type="entry name" value="PEP-utilizers"/>
    <property type="match status" value="1"/>
</dbReference>